<accession>A0AAV5THB5</accession>
<feature type="region of interest" description="Disordered" evidence="1">
    <location>
        <begin position="50"/>
        <end position="71"/>
    </location>
</feature>
<dbReference type="Proteomes" id="UP001432027">
    <property type="component" value="Unassembled WGS sequence"/>
</dbReference>
<dbReference type="EMBL" id="BTSX01000004">
    <property type="protein sequence ID" value="GMS93633.1"/>
    <property type="molecule type" value="Genomic_DNA"/>
</dbReference>
<proteinExistence type="predicted"/>
<evidence type="ECO:0000313" key="2">
    <source>
        <dbReference type="EMBL" id="GMS93633.1"/>
    </source>
</evidence>
<protein>
    <recommendedName>
        <fullName evidence="4">G protein-coupled receptor</fullName>
    </recommendedName>
</protein>
<reference evidence="2" key="1">
    <citation type="submission" date="2023-10" db="EMBL/GenBank/DDBJ databases">
        <title>Genome assembly of Pristionchus species.</title>
        <authorList>
            <person name="Yoshida K."/>
            <person name="Sommer R.J."/>
        </authorList>
    </citation>
    <scope>NUCLEOTIDE SEQUENCE</scope>
    <source>
        <strain evidence="2">RS0144</strain>
    </source>
</reference>
<feature type="compositionally biased region" description="Low complexity" evidence="1">
    <location>
        <begin position="61"/>
        <end position="71"/>
    </location>
</feature>
<keyword evidence="3" id="KW-1185">Reference proteome</keyword>
<evidence type="ECO:0000313" key="3">
    <source>
        <dbReference type="Proteomes" id="UP001432027"/>
    </source>
</evidence>
<comment type="caution">
    <text evidence="2">The sequence shown here is derived from an EMBL/GenBank/DDBJ whole genome shotgun (WGS) entry which is preliminary data.</text>
</comment>
<sequence length="135" mass="14723">SCFSFQSCTTTTIIIPSLEPPSSEAPLPEQPSLLTIIITIITRWRAQLSPEPQSPLPPMSPCTTRSPLSSTTRPTTTIIMVLERSLLAPLLEPRPLIITPLITTATTEQPSHAIENFPCVFLGIDECIKTSTRAI</sequence>
<name>A0AAV5THB5_9BILA</name>
<organism evidence="2 3">
    <name type="scientific">Pristionchus entomophagus</name>
    <dbReference type="NCBI Taxonomy" id="358040"/>
    <lineage>
        <taxon>Eukaryota</taxon>
        <taxon>Metazoa</taxon>
        <taxon>Ecdysozoa</taxon>
        <taxon>Nematoda</taxon>
        <taxon>Chromadorea</taxon>
        <taxon>Rhabditida</taxon>
        <taxon>Rhabditina</taxon>
        <taxon>Diplogasteromorpha</taxon>
        <taxon>Diplogasteroidea</taxon>
        <taxon>Neodiplogasteridae</taxon>
        <taxon>Pristionchus</taxon>
    </lineage>
</organism>
<gene>
    <name evidence="2" type="ORF">PENTCL1PPCAC_15808</name>
</gene>
<evidence type="ECO:0008006" key="4">
    <source>
        <dbReference type="Google" id="ProtNLM"/>
    </source>
</evidence>
<feature type="non-terminal residue" evidence="2">
    <location>
        <position position="1"/>
    </location>
</feature>
<evidence type="ECO:0000256" key="1">
    <source>
        <dbReference type="SAM" id="MobiDB-lite"/>
    </source>
</evidence>
<dbReference type="AlphaFoldDB" id="A0AAV5THB5"/>